<organism evidence="2 3">
    <name type="scientific">Leersia perrieri</name>
    <dbReference type="NCBI Taxonomy" id="77586"/>
    <lineage>
        <taxon>Eukaryota</taxon>
        <taxon>Viridiplantae</taxon>
        <taxon>Streptophyta</taxon>
        <taxon>Embryophyta</taxon>
        <taxon>Tracheophyta</taxon>
        <taxon>Spermatophyta</taxon>
        <taxon>Magnoliopsida</taxon>
        <taxon>Liliopsida</taxon>
        <taxon>Poales</taxon>
        <taxon>Poaceae</taxon>
        <taxon>BOP clade</taxon>
        <taxon>Oryzoideae</taxon>
        <taxon>Oryzeae</taxon>
        <taxon>Oryzinae</taxon>
        <taxon>Leersia</taxon>
    </lineage>
</organism>
<keyword evidence="3" id="KW-1185">Reference proteome</keyword>
<sequence length="117" mass="12451">SVPAPFLSTAGVRFSTGEPPPPGASPRRRHCQPSCLASSFLRCLVTIPSTGRPPAASVGPYPHSRGLPLSGRGAPSRLRRRRCRRIIADPKLSRLLKDPRFGGSGPLKLLGTITGYV</sequence>
<feature type="region of interest" description="Disordered" evidence="1">
    <location>
        <begin position="1"/>
        <end position="29"/>
    </location>
</feature>
<reference evidence="3" key="2">
    <citation type="submission" date="2013-12" db="EMBL/GenBank/DDBJ databases">
        <authorList>
            <person name="Yu Y."/>
            <person name="Lee S."/>
            <person name="de Baynast K."/>
            <person name="Wissotski M."/>
            <person name="Liu L."/>
            <person name="Talag J."/>
            <person name="Goicoechea J."/>
            <person name="Angelova A."/>
            <person name="Jetty R."/>
            <person name="Kudrna D."/>
            <person name="Golser W."/>
            <person name="Rivera L."/>
            <person name="Zhang J."/>
            <person name="Wing R."/>
        </authorList>
    </citation>
    <scope>NUCLEOTIDE SEQUENCE</scope>
</reference>
<dbReference type="AlphaFoldDB" id="A0A0D9XQS5"/>
<name>A0A0D9XQS5_9ORYZ</name>
<dbReference type="EnsemblPlants" id="LPERR11G07270.1">
    <property type="protein sequence ID" value="LPERR11G07270.1"/>
    <property type="gene ID" value="LPERR11G07270"/>
</dbReference>
<dbReference type="Proteomes" id="UP000032180">
    <property type="component" value="Chromosome 11"/>
</dbReference>
<accession>A0A0D9XQS5</accession>
<evidence type="ECO:0000313" key="3">
    <source>
        <dbReference type="Proteomes" id="UP000032180"/>
    </source>
</evidence>
<evidence type="ECO:0000256" key="1">
    <source>
        <dbReference type="SAM" id="MobiDB-lite"/>
    </source>
</evidence>
<reference evidence="2" key="3">
    <citation type="submission" date="2015-04" db="UniProtKB">
        <authorList>
            <consortium name="EnsemblPlants"/>
        </authorList>
    </citation>
    <scope>IDENTIFICATION</scope>
</reference>
<evidence type="ECO:0000313" key="2">
    <source>
        <dbReference type="EnsemblPlants" id="LPERR11G07270.1"/>
    </source>
</evidence>
<dbReference type="HOGENOM" id="CLU_2177512_0_0_1"/>
<dbReference type="Gramene" id="LPERR11G07270.1">
    <property type="protein sequence ID" value="LPERR11G07270.1"/>
    <property type="gene ID" value="LPERR11G07270"/>
</dbReference>
<proteinExistence type="predicted"/>
<protein>
    <submittedName>
        <fullName evidence="2">Uncharacterized protein</fullName>
    </submittedName>
</protein>
<reference evidence="2 3" key="1">
    <citation type="submission" date="2012-08" db="EMBL/GenBank/DDBJ databases">
        <title>Oryza genome evolution.</title>
        <authorList>
            <person name="Wing R.A."/>
        </authorList>
    </citation>
    <scope>NUCLEOTIDE SEQUENCE</scope>
</reference>
<feature type="region of interest" description="Disordered" evidence="1">
    <location>
        <begin position="51"/>
        <end position="81"/>
    </location>
</feature>